<dbReference type="InterPro" id="IPR054612">
    <property type="entry name" value="Phage_capsid-like_C"/>
</dbReference>
<dbReference type="AlphaFoldDB" id="A0A235B1J9"/>
<dbReference type="Gene3D" id="3.30.2400.10">
    <property type="entry name" value="Major capsid protein gp5"/>
    <property type="match status" value="1"/>
</dbReference>
<evidence type="ECO:0000256" key="1">
    <source>
        <dbReference type="ARBA" id="ARBA00004328"/>
    </source>
</evidence>
<sequence length="399" mass="44241">MNRIEEIKRRKAEINEILNDEKRSKDVDLKALEKEVRELNAELEELETRKRLLEETKQIDSGETQTRTIETFNAQQKTENRELGTDSIEYRKAFMNYVLRGDKIPAELRQDEVTYTTDVGSVIPETVLNRIVEKLEATGMILPLVTRTAIRGGVTVPTSTVKPVATWVAEGQGSDKQKKTTGQITFAYHKLRCAVAVSLEVDTMALAVFESTLINNVVEAMTKALEQAIISGDGVGKPTGILTEIPEAGQSIDVSEINYQTLINAESALPLEYETGAVWVMTKKTFMSFVGMVDNNGQPIARVNYGINGSPERTLLGRNVVLCNYVDSFDTAADESPFAFLFNFSDYILNTNYQMGVKRYEDNETDDQVTKAVMIVDGKVVDKNSLVVLNKASGGGVEG</sequence>
<reference evidence="4 5" key="1">
    <citation type="submission" date="2017-07" db="EMBL/GenBank/DDBJ databases">
        <title>The genome sequence of Paludifilum halophilum highlights mechanisms for microbial adaptation to high salt environemnts.</title>
        <authorList>
            <person name="Belbahri L."/>
        </authorList>
    </citation>
    <scope>NUCLEOTIDE SEQUENCE [LARGE SCALE GENOMIC DNA]</scope>
    <source>
        <strain evidence="4 5">DSM 102817</strain>
    </source>
</reference>
<gene>
    <name evidence="4" type="ORF">CHM34_18125</name>
</gene>
<comment type="caution">
    <text evidence="4">The sequence shown here is derived from an EMBL/GenBank/DDBJ whole genome shotgun (WGS) entry which is preliminary data.</text>
</comment>
<evidence type="ECO:0000259" key="3">
    <source>
        <dbReference type="Pfam" id="PF05065"/>
    </source>
</evidence>
<dbReference type="EMBL" id="NOWF01000022">
    <property type="protein sequence ID" value="OYD06101.1"/>
    <property type="molecule type" value="Genomic_DNA"/>
</dbReference>
<dbReference type="NCBIfam" id="TIGR01554">
    <property type="entry name" value="major_cap_HK97"/>
    <property type="match status" value="1"/>
</dbReference>
<protein>
    <submittedName>
        <fullName evidence="4">Phage major capsid protein</fullName>
    </submittedName>
</protein>
<keyword evidence="5" id="KW-1185">Reference proteome</keyword>
<dbReference type="RefSeq" id="WP_094266019.1">
    <property type="nucleotide sequence ID" value="NZ_NOWF01000022.1"/>
</dbReference>
<keyword evidence="2" id="KW-0175">Coiled coil</keyword>
<accession>A0A235B1J9</accession>
<proteinExistence type="predicted"/>
<dbReference type="Pfam" id="PF05065">
    <property type="entry name" value="Phage_capsid"/>
    <property type="match status" value="1"/>
</dbReference>
<name>A0A235B1J9_9BACL</name>
<dbReference type="SUPFAM" id="SSF56563">
    <property type="entry name" value="Major capsid protein gp5"/>
    <property type="match status" value="1"/>
</dbReference>
<evidence type="ECO:0000313" key="4">
    <source>
        <dbReference type="EMBL" id="OYD06101.1"/>
    </source>
</evidence>
<evidence type="ECO:0000313" key="5">
    <source>
        <dbReference type="Proteomes" id="UP000215459"/>
    </source>
</evidence>
<comment type="subcellular location">
    <subcellularLocation>
        <location evidence="1">Virion</location>
    </subcellularLocation>
</comment>
<dbReference type="InterPro" id="IPR024455">
    <property type="entry name" value="Phage_capsid"/>
</dbReference>
<dbReference type="OrthoDB" id="9786516at2"/>
<organism evidence="4 5">
    <name type="scientific">Paludifilum halophilum</name>
    <dbReference type="NCBI Taxonomy" id="1642702"/>
    <lineage>
        <taxon>Bacteria</taxon>
        <taxon>Bacillati</taxon>
        <taxon>Bacillota</taxon>
        <taxon>Bacilli</taxon>
        <taxon>Bacillales</taxon>
        <taxon>Thermoactinomycetaceae</taxon>
        <taxon>Paludifilum</taxon>
    </lineage>
</organism>
<dbReference type="Proteomes" id="UP000215459">
    <property type="component" value="Unassembled WGS sequence"/>
</dbReference>
<evidence type="ECO:0000256" key="2">
    <source>
        <dbReference type="SAM" id="Coils"/>
    </source>
</evidence>
<feature type="coiled-coil region" evidence="2">
    <location>
        <begin position="4"/>
        <end position="63"/>
    </location>
</feature>
<feature type="domain" description="Phage capsid-like C-terminal" evidence="3">
    <location>
        <begin position="120"/>
        <end position="390"/>
    </location>
</feature>